<evidence type="ECO:0000313" key="9">
    <source>
        <dbReference type="EMBL" id="CCE79730.1"/>
    </source>
</evidence>
<dbReference type="InParanoid" id="G8YP62"/>
<feature type="region of interest" description="Disordered" evidence="8">
    <location>
        <begin position="319"/>
        <end position="338"/>
    </location>
</feature>
<feature type="compositionally biased region" description="Low complexity" evidence="8">
    <location>
        <begin position="985"/>
        <end position="1001"/>
    </location>
</feature>
<reference evidence="9 10" key="1">
    <citation type="journal article" date="2012" name="G3 (Bethesda)">
        <title>Pichia sorbitophila, an interspecies yeast hybrid reveals early steps of genome resolution following polyploidization.</title>
        <authorList>
            <person name="Leh Louis V."/>
            <person name="Despons L."/>
            <person name="Friedrich A."/>
            <person name="Martin T."/>
            <person name="Durrens P."/>
            <person name="Casaregola S."/>
            <person name="Neuveglise C."/>
            <person name="Fairhead C."/>
            <person name="Marck C."/>
            <person name="Cruz J.A."/>
            <person name="Straub M.L."/>
            <person name="Kugler V."/>
            <person name="Sacerdot C."/>
            <person name="Uzunov Z."/>
            <person name="Thierry A."/>
            <person name="Weiss S."/>
            <person name="Bleykasten C."/>
            <person name="De Montigny J."/>
            <person name="Jacques N."/>
            <person name="Jung P."/>
            <person name="Lemaire M."/>
            <person name="Mallet S."/>
            <person name="Morel G."/>
            <person name="Richard G.F."/>
            <person name="Sarkar A."/>
            <person name="Savel G."/>
            <person name="Schacherer J."/>
            <person name="Seret M.L."/>
            <person name="Talla E."/>
            <person name="Samson G."/>
            <person name="Jubin C."/>
            <person name="Poulain J."/>
            <person name="Vacherie B."/>
            <person name="Barbe V."/>
            <person name="Pelletier E."/>
            <person name="Sherman D.J."/>
            <person name="Westhof E."/>
            <person name="Weissenbach J."/>
            <person name="Baret P.V."/>
            <person name="Wincker P."/>
            <person name="Gaillardin C."/>
            <person name="Dujon B."/>
            <person name="Souciet J.L."/>
        </authorList>
    </citation>
    <scope>NUCLEOTIDE SEQUENCE [LARGE SCALE GENOMIC DNA]</scope>
    <source>
        <strain evidence="10">ATCC MYA-4447 / BCRC 22081 / CBS 7064 / NBRC 10061 / NRRL Y-12695</strain>
    </source>
</reference>
<evidence type="ECO:0000256" key="8">
    <source>
        <dbReference type="SAM" id="MobiDB-lite"/>
    </source>
</evidence>
<feature type="compositionally biased region" description="Polar residues" evidence="8">
    <location>
        <begin position="827"/>
        <end position="838"/>
    </location>
</feature>
<dbReference type="OMA" id="SCACKYC"/>
<protein>
    <recommendedName>
        <fullName evidence="3 7">Stress response protein NST1</fullName>
    </recommendedName>
</protein>
<dbReference type="FunCoup" id="G8YP62">
    <property type="interactions" value="27"/>
</dbReference>
<evidence type="ECO:0000256" key="1">
    <source>
        <dbReference type="ARBA" id="ARBA00004496"/>
    </source>
</evidence>
<dbReference type="Proteomes" id="UP000005222">
    <property type="component" value="Chromosome E"/>
</dbReference>
<feature type="compositionally biased region" description="Basic residues" evidence="8">
    <location>
        <begin position="43"/>
        <end position="55"/>
    </location>
</feature>
<evidence type="ECO:0000313" key="10">
    <source>
        <dbReference type="Proteomes" id="UP000005222"/>
    </source>
</evidence>
<feature type="region of interest" description="Disordered" evidence="8">
    <location>
        <begin position="1052"/>
        <end position="1072"/>
    </location>
</feature>
<organism evidence="9 10">
    <name type="scientific">Pichia sorbitophila (strain ATCC MYA-4447 / BCRC 22081 / CBS 7064 / NBRC 10061 / NRRL Y-12695)</name>
    <name type="common">Hybrid yeast</name>
    <dbReference type="NCBI Taxonomy" id="559304"/>
    <lineage>
        <taxon>Eukaryota</taxon>
        <taxon>Fungi</taxon>
        <taxon>Dikarya</taxon>
        <taxon>Ascomycota</taxon>
        <taxon>Saccharomycotina</taxon>
        <taxon>Pichiomycetes</taxon>
        <taxon>Debaryomycetaceae</taxon>
        <taxon>Millerozyma</taxon>
    </lineage>
</organism>
<dbReference type="InterPro" id="IPR025279">
    <property type="entry name" value="NST1"/>
</dbReference>
<evidence type="ECO:0000256" key="7">
    <source>
        <dbReference type="RuleBase" id="RU049441"/>
    </source>
</evidence>
<feature type="region of interest" description="Disordered" evidence="8">
    <location>
        <begin position="562"/>
        <end position="630"/>
    </location>
</feature>
<accession>G8YP62</accession>
<feature type="region of interest" description="Disordered" evidence="8">
    <location>
        <begin position="973"/>
        <end position="1006"/>
    </location>
</feature>
<keyword evidence="5 7" id="KW-0346">Stress response</keyword>
<dbReference type="GO" id="GO:0005739">
    <property type="term" value="C:mitochondrion"/>
    <property type="evidence" value="ECO:0007669"/>
    <property type="project" value="TreeGrafter"/>
</dbReference>
<feature type="compositionally biased region" description="Polar residues" evidence="8">
    <location>
        <begin position="269"/>
        <end position="285"/>
    </location>
</feature>
<evidence type="ECO:0000256" key="5">
    <source>
        <dbReference type="ARBA" id="ARBA00023016"/>
    </source>
</evidence>
<proteinExistence type="inferred from homology"/>
<comment type="function">
    <text evidence="7">May act as a negative regulator of salt tolerance.</text>
</comment>
<evidence type="ECO:0000256" key="6">
    <source>
        <dbReference type="ARBA" id="ARBA00023054"/>
    </source>
</evidence>
<evidence type="ECO:0000256" key="4">
    <source>
        <dbReference type="ARBA" id="ARBA00022490"/>
    </source>
</evidence>
<dbReference type="OrthoDB" id="21629at2759"/>
<feature type="compositionally biased region" description="Polar residues" evidence="8">
    <location>
        <begin position="925"/>
        <end position="936"/>
    </location>
</feature>
<feature type="compositionally biased region" description="Basic and acidic residues" evidence="8">
    <location>
        <begin position="289"/>
        <end position="303"/>
    </location>
</feature>
<feature type="region of interest" description="Disordered" evidence="8">
    <location>
        <begin position="369"/>
        <end position="396"/>
    </location>
</feature>
<evidence type="ECO:0000256" key="2">
    <source>
        <dbReference type="ARBA" id="ARBA00007112"/>
    </source>
</evidence>
<feature type="compositionally biased region" description="Polar residues" evidence="8">
    <location>
        <begin position="60"/>
        <end position="69"/>
    </location>
</feature>
<dbReference type="eggNOG" id="ENOG502QSSK">
    <property type="taxonomic scope" value="Eukaryota"/>
</dbReference>
<evidence type="ECO:0000256" key="3">
    <source>
        <dbReference type="ARBA" id="ARBA00020733"/>
    </source>
</evidence>
<name>G8YP62_PICSO</name>
<feature type="region of interest" description="Disordered" evidence="8">
    <location>
        <begin position="1"/>
        <end position="76"/>
    </location>
</feature>
<sequence length="1268" mass="142797">MDNEVEPVKSGQFKNGDDVYFDYSGDKNGEVPASQSISNKSSSNKKKKKKKKGKNKQNVGIETSINDPTSDYPDSRVIKQAPNGDVIVERLEENDTYLTDERASRSIWENSTVEEQENLRNFWESLEEPEKLKLIKIDKKDVMEMFKHENKPGYHHNHQAPSALHSGGEGAHGSHSSAIGRAGPSSGSLDGNACTCSFCGRKNNYIEHELESIYDHHFDDIIDFIHEIRDINDLNALPGLLFGGFHMLEAEHRLQKRQRRSEHGDPYDQTINSYSKQPYTNSDASSDCGCDHEHEHEHEREHNFGSSDSIVREERAMVADGSHTNQRSSETETHNIAYPSEELSKLSIAEQKSEIPKIVEEFDKINDTAHEGSNATEDDPFSLLSKQEDNSSQTDDLSAYNAMQSNDRSFFRKLLDPKLYESLGNLDNSEFECVNDSKGSDVSSKIHNPAPLKEFLHELRKADKGELEKGMAFLKNLGAIYSNKSNKTLQLDELDDQLSMDLLNFAEEFIKNGGSSFIDMMETLSETRAAKEESPDGQPEVNSSDILSSQIKGIVNEKEINSADNGMDLEYEQGTDAGSEVDRDEDIDERESNLLNDDIEFNAEIDDLEDEEDDDVEEAEGYSDTESEICEEERMQEIRRLFLIQVIKLFQERLRKAYKEKLSQERTRKLIEELEAEENAKKERELKKLKQKEKAKEKKRLQQLAKEEERKRKEEEQRLKEEKLREQQEALRAEQRRKKEESKLKKEEEKRKRIEELQRKEKEHQKQLEEQRKREEEKQKQQAAKKKAEKEQKRKEAEEKLKEKQKQINEKNVDPLEKVSNKPKQEPISSQQTESQQYDADRPIQIRPSELDSVEKINNLLPSQLDGFKDMLSQSDLRGTNDELNFRPSDSIHDQSVIGLTQENGNVSPSKNHILDQLYHAKPRSLSNTGPLSRHSSLGAKHPTSDIANNDLVPPILPRNSYNLLQNNGALNNMQPGNNIGPWPSSSLNLNSQNQSMFQSQPTQPNSFNLFDRSYSQTQLGIEGNDSISASGIGNPMMTEPFAGSQQAQPVWTSHNSTSRNGTIWNNGPQLPSSNLWGKTGSTLNSGGSQMGSLNHGGAPLPQVGGMGSLGNLSLSPTNNIDPELVKTAACQAFKILERSNQLEFGVAPALLLYQTGRSLLSTSSLSLSQFLTCCKNTTSLSGFSFDFIYDEFGTVTHIKMIVNPMVPSSQGSFNSTLMNSTMTSTPTSGNLNLAPSTIPSNDSVSLNPLNDFTSTNSFAGGPRGLWN</sequence>
<dbReference type="GO" id="GO:0007005">
    <property type="term" value="P:mitochondrion organization"/>
    <property type="evidence" value="ECO:0007669"/>
    <property type="project" value="TreeGrafter"/>
</dbReference>
<gene>
    <name evidence="9" type="primary">Piso0_001816</name>
    <name evidence="9" type="ORF">GNLVRS01_PISO0E13292g</name>
</gene>
<feature type="compositionally biased region" description="Acidic residues" evidence="8">
    <location>
        <begin position="597"/>
        <end position="630"/>
    </location>
</feature>
<feature type="region of interest" description="Disordered" evidence="8">
    <location>
        <begin position="925"/>
        <end position="952"/>
    </location>
</feature>
<keyword evidence="4 7" id="KW-0963">Cytoplasm</keyword>
<keyword evidence="10" id="KW-1185">Reference proteome</keyword>
<dbReference type="HOGENOM" id="CLU_003284_0_0_1"/>
<comment type="similarity">
    <text evidence="2 7">Belongs to the NST1 family.</text>
</comment>
<dbReference type="Pfam" id="PF13945">
    <property type="entry name" value="NST1"/>
    <property type="match status" value="2"/>
</dbReference>
<comment type="subcellular location">
    <subcellularLocation>
        <location evidence="1 7">Cytoplasm</location>
    </subcellularLocation>
</comment>
<dbReference type="PANTHER" id="PTHR23075:SF0">
    <property type="entry name" value="ATPASE FAMILY AAA DOMAIN-CONTAINING PROTEIN 3"/>
    <property type="match status" value="1"/>
</dbReference>
<dbReference type="GO" id="GO:0008270">
    <property type="term" value="F:zinc ion binding"/>
    <property type="evidence" value="ECO:0007669"/>
    <property type="project" value="TreeGrafter"/>
</dbReference>
<feature type="compositionally biased region" description="Basic and acidic residues" evidence="8">
    <location>
        <begin position="705"/>
        <end position="825"/>
    </location>
</feature>
<feature type="compositionally biased region" description="Basic and acidic residues" evidence="8">
    <location>
        <begin position="677"/>
        <end position="696"/>
    </location>
</feature>
<keyword evidence="6 7" id="KW-0175">Coiled coil</keyword>
<feature type="region of interest" description="Disordered" evidence="8">
    <location>
        <begin position="527"/>
        <end position="548"/>
    </location>
</feature>
<dbReference type="AlphaFoldDB" id="G8YP62"/>
<dbReference type="EMBL" id="FO082055">
    <property type="protein sequence ID" value="CCE79730.1"/>
    <property type="molecule type" value="Genomic_DNA"/>
</dbReference>
<dbReference type="STRING" id="559304.G8YP62"/>
<dbReference type="PANTHER" id="PTHR23075">
    <property type="entry name" value="PUTATIVE ATP-ASE"/>
    <property type="match status" value="1"/>
</dbReference>
<feature type="region of interest" description="Disordered" evidence="8">
    <location>
        <begin position="152"/>
        <end position="189"/>
    </location>
</feature>
<feature type="compositionally biased region" description="Low complexity" evidence="8">
    <location>
        <begin position="173"/>
        <end position="183"/>
    </location>
</feature>
<feature type="region of interest" description="Disordered" evidence="8">
    <location>
        <begin position="253"/>
        <end position="309"/>
    </location>
</feature>
<feature type="region of interest" description="Disordered" evidence="8">
    <location>
        <begin position="677"/>
        <end position="840"/>
    </location>
</feature>